<sequence length="54" mass="6229">MTTSDAVATLTLNRLDRGQLYTTPQIDAKLFWLMKRTSPTLYAKFLGLSYQLFK</sequence>
<proteinExistence type="predicted"/>
<gene>
    <name evidence="1" type="ORF">FPK87_20325</name>
</gene>
<protein>
    <submittedName>
        <fullName evidence="1">Short-chain dehydrogenase</fullName>
    </submittedName>
</protein>
<dbReference type="AlphaFoldDB" id="A0ABD5DDS4"/>
<accession>A0ABD5DDS4</accession>
<evidence type="ECO:0000313" key="1">
    <source>
        <dbReference type="EMBL" id="MDR8262778.1"/>
    </source>
</evidence>
<feature type="non-terminal residue" evidence="1">
    <location>
        <position position="1"/>
    </location>
</feature>
<comment type="caution">
    <text evidence="1">The sequence shown here is derived from an EMBL/GenBank/DDBJ whole genome shotgun (WGS) entry which is preliminary data.</text>
</comment>
<reference evidence="1" key="1">
    <citation type="submission" date="2019-07" db="EMBL/GenBank/DDBJ databases">
        <title>Biological characteristics of mucoid Acinetobacter baumannii from a general hospital in China.</title>
        <authorList>
            <person name="Hua X."/>
            <person name="Yu Y."/>
        </authorList>
    </citation>
    <scope>NUCLEOTIDE SEQUENCE [LARGE SCALE GENOMIC DNA]</scope>
    <source>
        <strain evidence="1">N41</strain>
    </source>
</reference>
<dbReference type="EMBL" id="VMBB01000086">
    <property type="protein sequence ID" value="MDR8262778.1"/>
    <property type="molecule type" value="Genomic_DNA"/>
</dbReference>
<name>A0ABD5DDS4_ACIBA</name>
<organism evidence="1">
    <name type="scientific">Acinetobacter baumannii</name>
    <dbReference type="NCBI Taxonomy" id="470"/>
    <lineage>
        <taxon>Bacteria</taxon>
        <taxon>Pseudomonadati</taxon>
        <taxon>Pseudomonadota</taxon>
        <taxon>Gammaproteobacteria</taxon>
        <taxon>Moraxellales</taxon>
        <taxon>Moraxellaceae</taxon>
        <taxon>Acinetobacter</taxon>
        <taxon>Acinetobacter calcoaceticus/baumannii complex</taxon>
    </lineage>
</organism>